<reference evidence="2 3" key="1">
    <citation type="submission" date="2019-04" db="EMBL/GenBank/DDBJ databases">
        <title>Azoarcus rhizosphaerae sp. nov. isolated from rhizosphere of Ficus religiosa.</title>
        <authorList>
            <person name="Lin S.-Y."/>
            <person name="Hameed A."/>
            <person name="Hsu Y.-H."/>
            <person name="Young C.-C."/>
        </authorList>
    </citation>
    <scope>NUCLEOTIDE SEQUENCE [LARGE SCALE GENOMIC DNA]</scope>
    <source>
        <strain evidence="2 3">CC-YHH848</strain>
    </source>
</reference>
<dbReference type="GO" id="GO:0032259">
    <property type="term" value="P:methylation"/>
    <property type="evidence" value="ECO:0007669"/>
    <property type="project" value="UniProtKB-KW"/>
</dbReference>
<gene>
    <name evidence="2" type="ORF">E6O51_17505</name>
</gene>
<keyword evidence="2" id="KW-0808">Transferase</keyword>
<dbReference type="PANTHER" id="PTHR36973:SF4">
    <property type="entry name" value="NODULATION PROTEIN"/>
    <property type="match status" value="1"/>
</dbReference>
<dbReference type="EMBL" id="SSOD01000017">
    <property type="protein sequence ID" value="THF57626.1"/>
    <property type="molecule type" value="Genomic_DNA"/>
</dbReference>
<evidence type="ECO:0000313" key="3">
    <source>
        <dbReference type="Proteomes" id="UP000307956"/>
    </source>
</evidence>
<proteinExistence type="predicted"/>
<dbReference type="InterPro" id="IPR029063">
    <property type="entry name" value="SAM-dependent_MTases_sf"/>
</dbReference>
<evidence type="ECO:0000313" key="2">
    <source>
        <dbReference type="EMBL" id="THF57626.1"/>
    </source>
</evidence>
<dbReference type="OrthoDB" id="7016221at2"/>
<protein>
    <submittedName>
        <fullName evidence="2">FkbM family methyltransferase</fullName>
    </submittedName>
</protein>
<dbReference type="AlphaFoldDB" id="A0A4S4AEY9"/>
<organism evidence="2 3">
    <name type="scientific">Pseudothauera rhizosphaerae</name>
    <dbReference type="NCBI Taxonomy" id="2565932"/>
    <lineage>
        <taxon>Bacteria</taxon>
        <taxon>Pseudomonadati</taxon>
        <taxon>Pseudomonadota</taxon>
        <taxon>Betaproteobacteria</taxon>
        <taxon>Rhodocyclales</taxon>
        <taxon>Zoogloeaceae</taxon>
        <taxon>Pseudothauera</taxon>
    </lineage>
</organism>
<accession>A0A4S4AEY9</accession>
<name>A0A4S4AEY9_9RHOO</name>
<feature type="domain" description="Methyltransferase FkbM" evidence="1">
    <location>
        <begin position="52"/>
        <end position="220"/>
    </location>
</feature>
<dbReference type="GO" id="GO:0008171">
    <property type="term" value="F:O-methyltransferase activity"/>
    <property type="evidence" value="ECO:0007669"/>
    <property type="project" value="TreeGrafter"/>
</dbReference>
<dbReference type="Pfam" id="PF05050">
    <property type="entry name" value="Methyltransf_21"/>
    <property type="match status" value="1"/>
</dbReference>
<dbReference type="Proteomes" id="UP000307956">
    <property type="component" value="Unassembled WGS sequence"/>
</dbReference>
<dbReference type="InterPro" id="IPR053188">
    <property type="entry name" value="FkbM_Methyltransferase"/>
</dbReference>
<dbReference type="Gene3D" id="3.40.50.150">
    <property type="entry name" value="Vaccinia Virus protein VP39"/>
    <property type="match status" value="1"/>
</dbReference>
<dbReference type="PANTHER" id="PTHR36973">
    <property type="entry name" value="SLL1456 PROTEIN-RELATED"/>
    <property type="match status" value="1"/>
</dbReference>
<dbReference type="NCBIfam" id="TIGR01444">
    <property type="entry name" value="fkbM_fam"/>
    <property type="match status" value="1"/>
</dbReference>
<dbReference type="SUPFAM" id="SSF53335">
    <property type="entry name" value="S-adenosyl-L-methionine-dependent methyltransferases"/>
    <property type="match status" value="1"/>
</dbReference>
<dbReference type="InterPro" id="IPR006342">
    <property type="entry name" value="FkbM_mtfrase"/>
</dbReference>
<sequence>MFRSIIKKLQKAIGVSVTLHPLLLRSLVRGVAASTEHLNALKCLGTIGTVIDIGANKGQFALIARYMFPRSSIYSFEPLEGPANRYRRLLLPEFRFYLTQAAIGPENKLVPIHVSASDDSSSLLPIGRLQSELFPGTQESHTDTVRQAPLSELLDAATLQRPCLLKLDVQGFELNALQGCTNAFPNIDWIYVECSFLELYEGQALACDVIAYLYLHDFRVSGVYNMTYDSKGRAIQADFLFSAPWATTFK</sequence>
<keyword evidence="3" id="KW-1185">Reference proteome</keyword>
<keyword evidence="2" id="KW-0489">Methyltransferase</keyword>
<comment type="caution">
    <text evidence="2">The sequence shown here is derived from an EMBL/GenBank/DDBJ whole genome shotgun (WGS) entry which is preliminary data.</text>
</comment>
<evidence type="ECO:0000259" key="1">
    <source>
        <dbReference type="Pfam" id="PF05050"/>
    </source>
</evidence>